<keyword evidence="1" id="KW-0472">Membrane</keyword>
<keyword evidence="1" id="KW-1133">Transmembrane helix</keyword>
<sequence length="56" mass="6020">MKSRAHNALLFAMYQLCIVVGIAAMPLAIVANQIGLSLPVHRVIANVGEAYENAQK</sequence>
<reference evidence="3" key="1">
    <citation type="submission" date="2016-10" db="EMBL/GenBank/DDBJ databases">
        <authorList>
            <person name="Varghese N."/>
            <person name="Submissions S."/>
        </authorList>
    </citation>
    <scope>NUCLEOTIDE SEQUENCE [LARGE SCALE GENOMIC DNA]</scope>
    <source>
        <strain evidence="3">DSM 22427</strain>
    </source>
</reference>
<accession>A0A1I6SKV3</accession>
<protein>
    <submittedName>
        <fullName evidence="2">Uncharacterized protein</fullName>
    </submittedName>
</protein>
<keyword evidence="1" id="KW-0812">Transmembrane</keyword>
<name>A0A1I6SKV3_9EURY</name>
<dbReference type="AlphaFoldDB" id="A0A1I6SKV3"/>
<dbReference type="EMBL" id="FOZS01000002">
    <property type="protein sequence ID" value="SFS77592.1"/>
    <property type="molecule type" value="Genomic_DNA"/>
</dbReference>
<evidence type="ECO:0000313" key="2">
    <source>
        <dbReference type="EMBL" id="SFS77592.1"/>
    </source>
</evidence>
<proteinExistence type="predicted"/>
<organism evidence="2 3">
    <name type="scientific">Halostagnicola kamekurae</name>
    <dbReference type="NCBI Taxonomy" id="619731"/>
    <lineage>
        <taxon>Archaea</taxon>
        <taxon>Methanobacteriati</taxon>
        <taxon>Methanobacteriota</taxon>
        <taxon>Stenosarchaea group</taxon>
        <taxon>Halobacteria</taxon>
        <taxon>Halobacteriales</taxon>
        <taxon>Natrialbaceae</taxon>
        <taxon>Halostagnicola</taxon>
    </lineage>
</organism>
<dbReference type="Proteomes" id="UP000199199">
    <property type="component" value="Unassembled WGS sequence"/>
</dbReference>
<gene>
    <name evidence="2" type="ORF">SAMN04488556_2758</name>
</gene>
<evidence type="ECO:0000313" key="3">
    <source>
        <dbReference type="Proteomes" id="UP000199199"/>
    </source>
</evidence>
<feature type="transmembrane region" description="Helical" evidence="1">
    <location>
        <begin position="12"/>
        <end position="31"/>
    </location>
</feature>
<dbReference type="RefSeq" id="WP_175507178.1">
    <property type="nucleotide sequence ID" value="NZ_FOZS01000002.1"/>
</dbReference>
<evidence type="ECO:0000256" key="1">
    <source>
        <dbReference type="SAM" id="Phobius"/>
    </source>
</evidence>
<dbReference type="OrthoDB" id="166747at2157"/>
<keyword evidence="3" id="KW-1185">Reference proteome</keyword>